<dbReference type="InterPro" id="IPR027417">
    <property type="entry name" value="P-loop_NTPase"/>
</dbReference>
<keyword evidence="3" id="KW-0547">Nucleotide-binding</keyword>
<proteinExistence type="inferred from homology"/>
<dbReference type="SMART" id="SM00382">
    <property type="entry name" value="AAA"/>
    <property type="match status" value="1"/>
</dbReference>
<name>A0A0R2C5N1_9LACO</name>
<evidence type="ECO:0000256" key="2">
    <source>
        <dbReference type="ARBA" id="ARBA00022448"/>
    </source>
</evidence>
<evidence type="ECO:0000256" key="4">
    <source>
        <dbReference type="ARBA" id="ARBA00022840"/>
    </source>
</evidence>
<dbReference type="InterPro" id="IPR017871">
    <property type="entry name" value="ABC_transporter-like_CS"/>
</dbReference>
<dbReference type="GO" id="GO:0016887">
    <property type="term" value="F:ATP hydrolysis activity"/>
    <property type="evidence" value="ECO:0007669"/>
    <property type="project" value="InterPro"/>
</dbReference>
<gene>
    <name evidence="7" type="ORF">FD19_GL001539</name>
</gene>
<evidence type="ECO:0000313" key="8">
    <source>
        <dbReference type="Proteomes" id="UP000051789"/>
    </source>
</evidence>
<keyword evidence="4" id="KW-0067">ATP-binding</keyword>
<dbReference type="SUPFAM" id="SSF52540">
    <property type="entry name" value="P-loop containing nucleoside triphosphate hydrolases"/>
    <property type="match status" value="1"/>
</dbReference>
<dbReference type="STRING" id="1423810.FD19_GL001539"/>
<evidence type="ECO:0000313" key="7">
    <source>
        <dbReference type="EMBL" id="KRM86958.1"/>
    </source>
</evidence>
<dbReference type="PANTHER" id="PTHR43117:SF4">
    <property type="entry name" value="OSMOPROTECTANT IMPORT ATP-BINDING PROTEIN OSMV"/>
    <property type="match status" value="1"/>
</dbReference>
<accession>A0A0R2C5N1</accession>
<dbReference type="PATRIC" id="fig|1423810.4.peg.1585"/>
<dbReference type="PROSITE" id="PS50893">
    <property type="entry name" value="ABC_TRANSPORTER_2"/>
    <property type="match status" value="1"/>
</dbReference>
<keyword evidence="2" id="KW-0813">Transport</keyword>
<evidence type="ECO:0000256" key="3">
    <source>
        <dbReference type="ARBA" id="ARBA00022741"/>
    </source>
</evidence>
<dbReference type="FunFam" id="3.40.50.300:FF:000425">
    <property type="entry name" value="Probable ABC transporter, ATP-binding subunit"/>
    <property type="match status" value="1"/>
</dbReference>
<sequence length="331" mass="36347">MNVVKIRHGTSVKEDESLIEFKAITKRYPDSVALDNVDLRVESRELFVLVGPSGSGKTTLLKMVNRLVVPTTGQVLIDGEDVATSNVQTLRQHIGYVLQSSALFPNMTVMQNAAVQLEALGWAKDKIRDRINYLLQVVDLDPATYTGRKPDELSGGEAQRVGIVRALAGNPKLMLMDEPFSALDPVSKEQLQDLILRLHREVETTIIFVTHDMREAVRLADRLAVIHNGVLQQVGEPATILRQPANAFVKDFFRGIVSTHQTLAEVVAAGFGQPVTNDDATVLPLTTSIFTWAGMIQDAPATAIVAGDRRLTGADLLKYLASLRTEDRTID</sequence>
<dbReference type="InterPro" id="IPR003439">
    <property type="entry name" value="ABC_transporter-like_ATP-bd"/>
</dbReference>
<protein>
    <recommendedName>
        <fullName evidence="5">ABC-type quaternary amine transporter</fullName>
        <ecNumber evidence="5">7.6.2.9</ecNumber>
    </recommendedName>
</protein>
<dbReference type="Pfam" id="PF00005">
    <property type="entry name" value="ABC_tran"/>
    <property type="match status" value="1"/>
</dbReference>
<dbReference type="GO" id="GO:0005524">
    <property type="term" value="F:ATP binding"/>
    <property type="evidence" value="ECO:0007669"/>
    <property type="project" value="UniProtKB-KW"/>
</dbReference>
<evidence type="ECO:0000259" key="6">
    <source>
        <dbReference type="PROSITE" id="PS50893"/>
    </source>
</evidence>
<reference evidence="7 8" key="1">
    <citation type="journal article" date="2015" name="Genome Announc.">
        <title>Expanding the biotechnology potential of lactobacilli through comparative genomics of 213 strains and associated genera.</title>
        <authorList>
            <person name="Sun Z."/>
            <person name="Harris H.M."/>
            <person name="McCann A."/>
            <person name="Guo C."/>
            <person name="Argimon S."/>
            <person name="Zhang W."/>
            <person name="Yang X."/>
            <person name="Jeffery I.B."/>
            <person name="Cooney J.C."/>
            <person name="Kagawa T.F."/>
            <person name="Liu W."/>
            <person name="Song Y."/>
            <person name="Salvetti E."/>
            <person name="Wrobel A."/>
            <person name="Rasinkangas P."/>
            <person name="Parkhill J."/>
            <person name="Rea M.C."/>
            <person name="O'Sullivan O."/>
            <person name="Ritari J."/>
            <person name="Douillard F.P."/>
            <person name="Paul Ross R."/>
            <person name="Yang R."/>
            <person name="Briner A.E."/>
            <person name="Felis G.E."/>
            <person name="de Vos W.M."/>
            <person name="Barrangou R."/>
            <person name="Klaenhammer T.R."/>
            <person name="Caufield P.W."/>
            <person name="Cui Y."/>
            <person name="Zhang H."/>
            <person name="O'Toole P.W."/>
        </authorList>
    </citation>
    <scope>NUCLEOTIDE SEQUENCE [LARGE SCALE GENOMIC DNA]</scope>
    <source>
        <strain evidence="7 8">DSM 22698</strain>
    </source>
</reference>
<dbReference type="Proteomes" id="UP000051789">
    <property type="component" value="Unassembled WGS sequence"/>
</dbReference>
<comment type="similarity">
    <text evidence="1">Belongs to the ABC transporter superfamily.</text>
</comment>
<dbReference type="GO" id="GO:0015418">
    <property type="term" value="F:ABC-type quaternary ammonium compound transporting activity"/>
    <property type="evidence" value="ECO:0007669"/>
    <property type="project" value="UniProtKB-EC"/>
</dbReference>
<dbReference type="Gene3D" id="3.40.50.300">
    <property type="entry name" value="P-loop containing nucleotide triphosphate hydrolases"/>
    <property type="match status" value="1"/>
</dbReference>
<keyword evidence="8" id="KW-1185">Reference proteome</keyword>
<dbReference type="EC" id="7.6.2.9" evidence="5"/>
<evidence type="ECO:0000256" key="1">
    <source>
        <dbReference type="ARBA" id="ARBA00005417"/>
    </source>
</evidence>
<organism evidence="7 8">
    <name type="scientific">Lacticaseibacillus thailandensis DSM 22698 = JCM 13996</name>
    <dbReference type="NCBI Taxonomy" id="1423810"/>
    <lineage>
        <taxon>Bacteria</taxon>
        <taxon>Bacillati</taxon>
        <taxon>Bacillota</taxon>
        <taxon>Bacilli</taxon>
        <taxon>Lactobacillales</taxon>
        <taxon>Lactobacillaceae</taxon>
        <taxon>Lacticaseibacillus</taxon>
    </lineage>
</organism>
<feature type="domain" description="ABC transporter" evidence="6">
    <location>
        <begin position="19"/>
        <end position="253"/>
    </location>
</feature>
<dbReference type="InterPro" id="IPR003593">
    <property type="entry name" value="AAA+_ATPase"/>
</dbReference>
<dbReference type="PROSITE" id="PS00211">
    <property type="entry name" value="ABC_TRANSPORTER_1"/>
    <property type="match status" value="1"/>
</dbReference>
<comment type="caution">
    <text evidence="7">The sequence shown here is derived from an EMBL/GenBank/DDBJ whole genome shotgun (WGS) entry which is preliminary data.</text>
</comment>
<dbReference type="EMBL" id="AYZK01000004">
    <property type="protein sequence ID" value="KRM86958.1"/>
    <property type="molecule type" value="Genomic_DNA"/>
</dbReference>
<dbReference type="PANTHER" id="PTHR43117">
    <property type="entry name" value="OSMOPROTECTANT IMPORT ATP-BINDING PROTEIN OSMV"/>
    <property type="match status" value="1"/>
</dbReference>
<evidence type="ECO:0000256" key="5">
    <source>
        <dbReference type="ARBA" id="ARBA00066388"/>
    </source>
</evidence>
<dbReference type="AlphaFoldDB" id="A0A0R2C5N1"/>